<evidence type="ECO:0000256" key="1">
    <source>
        <dbReference type="ARBA" id="ARBA00004141"/>
    </source>
</evidence>
<keyword evidence="4 6" id="KW-1133">Transmembrane helix</keyword>
<evidence type="ECO:0000256" key="2">
    <source>
        <dbReference type="ARBA" id="ARBA00007635"/>
    </source>
</evidence>
<evidence type="ECO:0000313" key="9">
    <source>
        <dbReference type="Proteomes" id="UP000504604"/>
    </source>
</evidence>
<proteinExistence type="inferred from homology"/>
<feature type="region of interest" description="Disordered" evidence="7">
    <location>
        <begin position="358"/>
        <end position="386"/>
    </location>
</feature>
<feature type="compositionally biased region" description="Polar residues" evidence="7">
    <location>
        <begin position="359"/>
        <end position="376"/>
    </location>
</feature>
<gene>
    <name evidence="10" type="primary">LOC105157811</name>
</gene>
<sequence length="386" mass="41725">MDSKFLRKAKPYLAVIMLQFGSTGSAIIAKSALNHGMSHYTFSVYRNIVATVVMAPFALVLERKIRPRMTFSIFYKIVLLALLEPVIDQNLYYAGMKYTTATFASAMCNVLPAITFLLAWALGLERVNIKRWSSQAKVAGTLVTVSGAMIMTLVRGSIIGLPWTRHSHINSQLTAADADANSHQNPVRGALMITAGCFCWSIFYILQKKLTYLQAITLKSYPAGLSLTALICMGGALQGTALTLVAEKSNTAIWTIRGDTKLLAYVYSGLVGSGITYYVAGVVSKEKGPVFATSFNPLSMVFVAVMSSFILAEQLDVGKVSGAIVIVVGLYLFIWGKAKDKKESLTLNAQSEMVVEKQGSATNSSTNASKDNQSDVSKAISCDNVV</sequence>
<evidence type="ECO:0000256" key="7">
    <source>
        <dbReference type="SAM" id="MobiDB-lite"/>
    </source>
</evidence>
<feature type="domain" description="EamA" evidence="8">
    <location>
        <begin position="188"/>
        <end position="334"/>
    </location>
</feature>
<reference evidence="9" key="1">
    <citation type="submission" date="2024-10" db="UniProtKB">
        <authorList>
            <consortium name="RefSeq"/>
        </authorList>
    </citation>
    <scope>NUCLEOTIDE SEQUENCE [LARGE SCALE GENOMIC DNA]</scope>
    <source>
        <strain evidence="9">cv. Zhongzhi No. 13</strain>
    </source>
</reference>
<protein>
    <recommendedName>
        <fullName evidence="6">WAT1-related protein</fullName>
    </recommendedName>
</protein>
<feature type="transmembrane region" description="Helical" evidence="6">
    <location>
        <begin position="187"/>
        <end position="206"/>
    </location>
</feature>
<keyword evidence="5 6" id="KW-0472">Membrane</keyword>
<feature type="transmembrane region" description="Helical" evidence="6">
    <location>
        <begin position="12"/>
        <end position="32"/>
    </location>
</feature>
<dbReference type="PANTHER" id="PTHR31218">
    <property type="entry name" value="WAT1-RELATED PROTEIN"/>
    <property type="match status" value="1"/>
</dbReference>
<dbReference type="InterPro" id="IPR037185">
    <property type="entry name" value="EmrE-like"/>
</dbReference>
<comment type="similarity">
    <text evidence="2 6">Belongs to the drug/metabolite transporter (DMT) superfamily. Plant drug/metabolite exporter (P-DME) (TC 2.A.7.4) family.</text>
</comment>
<dbReference type="AlphaFoldDB" id="A0A6I9SY41"/>
<dbReference type="InterPro" id="IPR030184">
    <property type="entry name" value="WAT1-related"/>
</dbReference>
<dbReference type="GO" id="GO:0022857">
    <property type="term" value="F:transmembrane transporter activity"/>
    <property type="evidence" value="ECO:0007669"/>
    <property type="project" value="InterPro"/>
</dbReference>
<dbReference type="GeneID" id="105157811"/>
<feature type="transmembrane region" description="Helical" evidence="6">
    <location>
        <begin position="136"/>
        <end position="158"/>
    </location>
</feature>
<dbReference type="OrthoDB" id="1728340at2759"/>
<evidence type="ECO:0000256" key="4">
    <source>
        <dbReference type="ARBA" id="ARBA00022989"/>
    </source>
</evidence>
<feature type="transmembrane region" description="Helical" evidence="6">
    <location>
        <begin position="290"/>
        <end position="311"/>
    </location>
</feature>
<feature type="transmembrane region" description="Helical" evidence="6">
    <location>
        <begin position="73"/>
        <end position="95"/>
    </location>
</feature>
<dbReference type="KEGG" id="sind:105157811"/>
<keyword evidence="9" id="KW-1185">Reference proteome</keyword>
<dbReference type="Pfam" id="PF00892">
    <property type="entry name" value="EamA"/>
    <property type="match status" value="2"/>
</dbReference>
<comment type="subcellular location">
    <subcellularLocation>
        <location evidence="1 6">Membrane</location>
        <topology evidence="1 6">Multi-pass membrane protein</topology>
    </subcellularLocation>
</comment>
<dbReference type="Proteomes" id="UP000504604">
    <property type="component" value="Linkage group LG1"/>
</dbReference>
<accession>A0A6I9SY41</accession>
<evidence type="ECO:0000256" key="3">
    <source>
        <dbReference type="ARBA" id="ARBA00022692"/>
    </source>
</evidence>
<feature type="transmembrane region" description="Helical" evidence="6">
    <location>
        <begin position="265"/>
        <end position="283"/>
    </location>
</feature>
<feature type="domain" description="EamA" evidence="8">
    <location>
        <begin position="12"/>
        <end position="148"/>
    </location>
</feature>
<dbReference type="SUPFAM" id="SSF103481">
    <property type="entry name" value="Multidrug resistance efflux transporter EmrE"/>
    <property type="match status" value="2"/>
</dbReference>
<dbReference type="RefSeq" id="XP_011072598.1">
    <property type="nucleotide sequence ID" value="XM_011074296.2"/>
</dbReference>
<evidence type="ECO:0000259" key="8">
    <source>
        <dbReference type="Pfam" id="PF00892"/>
    </source>
</evidence>
<feature type="transmembrane region" description="Helical" evidence="6">
    <location>
        <begin position="101"/>
        <end position="124"/>
    </location>
</feature>
<reference evidence="10" key="2">
    <citation type="submission" date="2025-08" db="UniProtKB">
        <authorList>
            <consortium name="RefSeq"/>
        </authorList>
    </citation>
    <scope>IDENTIFICATION</scope>
</reference>
<evidence type="ECO:0000313" key="10">
    <source>
        <dbReference type="RefSeq" id="XP_011072598.1"/>
    </source>
</evidence>
<dbReference type="GO" id="GO:0016020">
    <property type="term" value="C:membrane"/>
    <property type="evidence" value="ECO:0007669"/>
    <property type="project" value="UniProtKB-SubCell"/>
</dbReference>
<feature type="transmembrane region" description="Helical" evidence="6">
    <location>
        <begin position="44"/>
        <end position="61"/>
    </location>
</feature>
<name>A0A6I9SY41_SESIN</name>
<organism evidence="9 10">
    <name type="scientific">Sesamum indicum</name>
    <name type="common">Oriental sesame</name>
    <name type="synonym">Sesamum orientale</name>
    <dbReference type="NCBI Taxonomy" id="4182"/>
    <lineage>
        <taxon>Eukaryota</taxon>
        <taxon>Viridiplantae</taxon>
        <taxon>Streptophyta</taxon>
        <taxon>Embryophyta</taxon>
        <taxon>Tracheophyta</taxon>
        <taxon>Spermatophyta</taxon>
        <taxon>Magnoliopsida</taxon>
        <taxon>eudicotyledons</taxon>
        <taxon>Gunneridae</taxon>
        <taxon>Pentapetalae</taxon>
        <taxon>asterids</taxon>
        <taxon>lamiids</taxon>
        <taxon>Lamiales</taxon>
        <taxon>Pedaliaceae</taxon>
        <taxon>Sesamum</taxon>
    </lineage>
</organism>
<keyword evidence="3 6" id="KW-0812">Transmembrane</keyword>
<evidence type="ECO:0000256" key="5">
    <source>
        <dbReference type="ARBA" id="ARBA00023136"/>
    </source>
</evidence>
<feature type="transmembrane region" description="Helical" evidence="6">
    <location>
        <begin position="227"/>
        <end position="245"/>
    </location>
</feature>
<evidence type="ECO:0000256" key="6">
    <source>
        <dbReference type="RuleBase" id="RU363077"/>
    </source>
</evidence>
<dbReference type="InterPro" id="IPR000620">
    <property type="entry name" value="EamA_dom"/>
</dbReference>
<feature type="transmembrane region" description="Helical" evidence="6">
    <location>
        <begin position="317"/>
        <end position="335"/>
    </location>
</feature>
<dbReference type="InParanoid" id="A0A6I9SY41"/>